<keyword evidence="2" id="KW-0496">Mitochondrion</keyword>
<feature type="region of interest" description="Disordered" evidence="1">
    <location>
        <begin position="174"/>
        <end position="194"/>
    </location>
</feature>
<comment type="caution">
    <text evidence="2">The sequence shown here is derived from an EMBL/GenBank/DDBJ whole genome shotgun (WGS) entry which is preliminary data.</text>
</comment>
<keyword evidence="3" id="KW-1185">Reference proteome</keyword>
<name>A0AAD4YJI1_PRUDU</name>
<dbReference type="EMBL" id="JAJFAZ020000010">
    <property type="protein sequence ID" value="KAI5311425.1"/>
    <property type="molecule type" value="Genomic_DNA"/>
</dbReference>
<evidence type="ECO:0000313" key="2">
    <source>
        <dbReference type="EMBL" id="KAI5311425.1"/>
    </source>
</evidence>
<feature type="compositionally biased region" description="Basic and acidic residues" evidence="1">
    <location>
        <begin position="174"/>
        <end position="183"/>
    </location>
</feature>
<dbReference type="Proteomes" id="UP001054821">
    <property type="component" value="Mitochondrion MT"/>
</dbReference>
<proteinExistence type="predicted"/>
<accession>A0AAD4YJI1</accession>
<feature type="region of interest" description="Disordered" evidence="1">
    <location>
        <begin position="261"/>
        <end position="293"/>
    </location>
</feature>
<sequence>MSDSVNTRTGKESLNALAGLLGYHLNCGWARLPAVAKILCRSRFPGSSPRVSVWCSQAGFSQGCRTVRTGRPLIVGSGKQGKGQALADFLAAHPASDDTSLSDDLPDEEVLYAKVKFPWEMYFDGSLRSGGRDCLHDPRKALLRKRSLEPYFIKARKLLSKFLEVNVEHVPRKPGKTLKESHGSRYAPPGGTSLHSTLGTERAKCWTSIAWLQSVLSVIRLTENPQGQSSWMRLTFAPSLVPVTYRGLLCSGSAWEWDGTGDAPNLSEERTQKGRSGNPYGIRSSEGGQEKRASDHPVSEVVGFFSTNFLILSALLLY</sequence>
<organism evidence="2 3">
    <name type="scientific">Prunus dulcis</name>
    <name type="common">Almond</name>
    <name type="synonym">Amygdalus dulcis</name>
    <dbReference type="NCBI Taxonomy" id="3755"/>
    <lineage>
        <taxon>Eukaryota</taxon>
        <taxon>Viridiplantae</taxon>
        <taxon>Streptophyta</taxon>
        <taxon>Embryophyta</taxon>
        <taxon>Tracheophyta</taxon>
        <taxon>Spermatophyta</taxon>
        <taxon>Magnoliopsida</taxon>
        <taxon>eudicotyledons</taxon>
        <taxon>Gunneridae</taxon>
        <taxon>Pentapetalae</taxon>
        <taxon>rosids</taxon>
        <taxon>fabids</taxon>
        <taxon>Rosales</taxon>
        <taxon>Rosaceae</taxon>
        <taxon>Amygdaloideae</taxon>
        <taxon>Amygdaleae</taxon>
        <taxon>Prunus</taxon>
    </lineage>
</organism>
<dbReference type="AlphaFoldDB" id="A0AAD4YJI1"/>
<geneLocation type="mitochondrion" evidence="2"/>
<protein>
    <submittedName>
        <fullName evidence="2">Uncharacterized protein</fullName>
    </submittedName>
</protein>
<evidence type="ECO:0000256" key="1">
    <source>
        <dbReference type="SAM" id="MobiDB-lite"/>
    </source>
</evidence>
<evidence type="ECO:0000313" key="3">
    <source>
        <dbReference type="Proteomes" id="UP001054821"/>
    </source>
</evidence>
<gene>
    <name evidence="2" type="ORF">L3X38_000151</name>
</gene>
<reference evidence="2 3" key="1">
    <citation type="journal article" date="2022" name="G3 (Bethesda)">
        <title>Whole-genome sequence and methylome profiling of the almond [Prunus dulcis (Mill.) D.A. Webb] cultivar 'Nonpareil'.</title>
        <authorList>
            <person name="D'Amico-Willman K.M."/>
            <person name="Ouma W.Z."/>
            <person name="Meulia T."/>
            <person name="Sideli G.M."/>
            <person name="Gradziel T.M."/>
            <person name="Fresnedo-Ramirez J."/>
        </authorList>
    </citation>
    <scope>NUCLEOTIDE SEQUENCE [LARGE SCALE GENOMIC DNA]</scope>
    <source>
        <strain evidence="2">Clone GOH B32 T37-40</strain>
    </source>
</reference>